<feature type="transmembrane region" description="Helical" evidence="6">
    <location>
        <begin position="147"/>
        <end position="169"/>
    </location>
</feature>
<keyword evidence="8" id="KW-1185">Reference proteome</keyword>
<dbReference type="AlphaFoldDB" id="A0A2T0RLX6"/>
<sequence length="364" mass="38772">MKSERTPRAHWSVIGLFLMAAVYMLHWAHEFLVPLTAAVLGFFVAWPLDKRLSRLGIPSAVTALLFTGAVAAAIVVAIGVLITPLTTLLTDLPDMIRNVQRDLAGAGGEAMEQLQEAAETAEDALNGDTEDKIEVEVASDTTLLSRLLATAPAVLGQIALSLILMFFLIASGSKFVRSVVQASDNFSDKRKSVETIRAVTDRLGTYLGGITAINAGLGVAIGCAMWMLGLPNPILFGFIAFLFNFVPILGAMAGAGLAAMVGYSESTDLAVSFWVFGTYMAITSIEGQFVTPYLISGRLNLNPAVVFISVAFFAWTWSIIGMVVAVPILVAVKILLDENPSTRAIGRFLGEGEAIASENQDPTD</sequence>
<comment type="subcellular location">
    <subcellularLocation>
        <location evidence="1">Membrane</location>
        <topology evidence="1">Multi-pass membrane protein</topology>
    </subcellularLocation>
</comment>
<dbReference type="GO" id="GO:0016020">
    <property type="term" value="C:membrane"/>
    <property type="evidence" value="ECO:0007669"/>
    <property type="project" value="UniProtKB-SubCell"/>
</dbReference>
<name>A0A2T0RLX6_9RHOB</name>
<protein>
    <submittedName>
        <fullName evidence="7">Putative PurR-regulated permease PerM</fullName>
    </submittedName>
</protein>
<dbReference type="Pfam" id="PF01594">
    <property type="entry name" value="AI-2E_transport"/>
    <property type="match status" value="1"/>
</dbReference>
<dbReference type="PANTHER" id="PTHR21716:SF16">
    <property type="entry name" value="BLL1467 PROTEIN"/>
    <property type="match status" value="1"/>
</dbReference>
<feature type="transmembrane region" description="Helical" evidence="6">
    <location>
        <begin position="9"/>
        <end position="25"/>
    </location>
</feature>
<evidence type="ECO:0000256" key="2">
    <source>
        <dbReference type="ARBA" id="ARBA00009773"/>
    </source>
</evidence>
<dbReference type="InterPro" id="IPR002549">
    <property type="entry name" value="AI-2E-like"/>
</dbReference>
<reference evidence="7 8" key="1">
    <citation type="submission" date="2018-03" db="EMBL/GenBank/DDBJ databases">
        <title>Genomic Encyclopedia of Archaeal and Bacterial Type Strains, Phase II (KMG-II): from individual species to whole genera.</title>
        <authorList>
            <person name="Goeker M."/>
        </authorList>
    </citation>
    <scope>NUCLEOTIDE SEQUENCE [LARGE SCALE GENOMIC DNA]</scope>
    <source>
        <strain evidence="7 8">DSM 29328</strain>
    </source>
</reference>
<feature type="transmembrane region" description="Helical" evidence="6">
    <location>
        <begin position="273"/>
        <end position="295"/>
    </location>
</feature>
<keyword evidence="5 6" id="KW-0472">Membrane</keyword>
<evidence type="ECO:0000256" key="1">
    <source>
        <dbReference type="ARBA" id="ARBA00004141"/>
    </source>
</evidence>
<feature type="transmembrane region" description="Helical" evidence="6">
    <location>
        <begin position="206"/>
        <end position="228"/>
    </location>
</feature>
<feature type="transmembrane region" description="Helical" evidence="6">
    <location>
        <begin position="60"/>
        <end position="82"/>
    </location>
</feature>
<dbReference type="RefSeq" id="WP_158263559.1">
    <property type="nucleotide sequence ID" value="NZ_PVTD01000007.1"/>
</dbReference>
<gene>
    <name evidence="7" type="ORF">CLV78_10761</name>
</gene>
<dbReference type="OrthoDB" id="9799225at2"/>
<feature type="transmembrane region" description="Helical" evidence="6">
    <location>
        <begin position="31"/>
        <end position="48"/>
    </location>
</feature>
<evidence type="ECO:0000313" key="7">
    <source>
        <dbReference type="EMBL" id="PRY22137.1"/>
    </source>
</evidence>
<comment type="caution">
    <text evidence="7">The sequence shown here is derived from an EMBL/GenBank/DDBJ whole genome shotgun (WGS) entry which is preliminary data.</text>
</comment>
<evidence type="ECO:0000256" key="6">
    <source>
        <dbReference type="SAM" id="Phobius"/>
    </source>
</evidence>
<feature type="transmembrane region" description="Helical" evidence="6">
    <location>
        <begin position="307"/>
        <end position="336"/>
    </location>
</feature>
<keyword evidence="3 6" id="KW-0812">Transmembrane</keyword>
<dbReference type="Proteomes" id="UP000239480">
    <property type="component" value="Unassembled WGS sequence"/>
</dbReference>
<keyword evidence="4 6" id="KW-1133">Transmembrane helix</keyword>
<evidence type="ECO:0000256" key="4">
    <source>
        <dbReference type="ARBA" id="ARBA00022989"/>
    </source>
</evidence>
<dbReference type="PANTHER" id="PTHR21716">
    <property type="entry name" value="TRANSMEMBRANE PROTEIN"/>
    <property type="match status" value="1"/>
</dbReference>
<comment type="similarity">
    <text evidence="2">Belongs to the autoinducer-2 exporter (AI-2E) (TC 2.A.86) family.</text>
</comment>
<evidence type="ECO:0000313" key="8">
    <source>
        <dbReference type="Proteomes" id="UP000239480"/>
    </source>
</evidence>
<proteinExistence type="inferred from homology"/>
<organism evidence="7 8">
    <name type="scientific">Aliiruegeria haliotis</name>
    <dbReference type="NCBI Taxonomy" id="1280846"/>
    <lineage>
        <taxon>Bacteria</taxon>
        <taxon>Pseudomonadati</taxon>
        <taxon>Pseudomonadota</taxon>
        <taxon>Alphaproteobacteria</taxon>
        <taxon>Rhodobacterales</taxon>
        <taxon>Roseobacteraceae</taxon>
        <taxon>Aliiruegeria</taxon>
    </lineage>
</organism>
<evidence type="ECO:0000256" key="3">
    <source>
        <dbReference type="ARBA" id="ARBA00022692"/>
    </source>
</evidence>
<feature type="transmembrane region" description="Helical" evidence="6">
    <location>
        <begin position="234"/>
        <end position="261"/>
    </location>
</feature>
<accession>A0A2T0RLX6</accession>
<evidence type="ECO:0000256" key="5">
    <source>
        <dbReference type="ARBA" id="ARBA00023136"/>
    </source>
</evidence>
<dbReference type="EMBL" id="PVTD01000007">
    <property type="protein sequence ID" value="PRY22137.1"/>
    <property type="molecule type" value="Genomic_DNA"/>
</dbReference>
<dbReference type="GO" id="GO:0055085">
    <property type="term" value="P:transmembrane transport"/>
    <property type="evidence" value="ECO:0007669"/>
    <property type="project" value="TreeGrafter"/>
</dbReference>